<keyword evidence="4" id="KW-1185">Reference proteome</keyword>
<dbReference type="RefSeq" id="XP_022107490.1">
    <property type="nucleotide sequence ID" value="XM_022251798.1"/>
</dbReference>
<accession>A0A8B7ZRI6</accession>
<dbReference type="CTD" id="23646"/>
<proteinExistence type="inferred from homology"/>
<dbReference type="AlphaFoldDB" id="A0A8B7ZRI6"/>
<evidence type="ECO:0000313" key="5">
    <source>
        <dbReference type="RefSeq" id="XP_022107489.1"/>
    </source>
</evidence>
<protein>
    <submittedName>
        <fullName evidence="5 6">Phospholipase D3-like isoform X1</fullName>
    </submittedName>
</protein>
<dbReference type="InterPro" id="IPR032803">
    <property type="entry name" value="PLDc_3"/>
</dbReference>
<evidence type="ECO:0000256" key="1">
    <source>
        <dbReference type="ARBA" id="ARBA00008664"/>
    </source>
</evidence>
<feature type="domain" description="PLD phosphodiesterase" evidence="3">
    <location>
        <begin position="181"/>
        <end position="208"/>
    </location>
</feature>
<dbReference type="InterPro" id="IPR050874">
    <property type="entry name" value="Diverse_PLD-related"/>
</dbReference>
<dbReference type="OrthoDB" id="1923775at2759"/>
<evidence type="ECO:0000313" key="6">
    <source>
        <dbReference type="RefSeq" id="XP_022107490.1"/>
    </source>
</evidence>
<dbReference type="InterPro" id="IPR001736">
    <property type="entry name" value="PLipase_D/transphosphatidylase"/>
</dbReference>
<gene>
    <name evidence="5 6" type="primary">LOC110988369</name>
</gene>
<organism evidence="4 6">
    <name type="scientific">Acanthaster planci</name>
    <name type="common">Crown-of-thorns starfish</name>
    <dbReference type="NCBI Taxonomy" id="133434"/>
    <lineage>
        <taxon>Eukaryota</taxon>
        <taxon>Metazoa</taxon>
        <taxon>Echinodermata</taxon>
        <taxon>Eleutherozoa</taxon>
        <taxon>Asterozoa</taxon>
        <taxon>Asteroidea</taxon>
        <taxon>Valvatacea</taxon>
        <taxon>Valvatida</taxon>
        <taxon>Acanthasteridae</taxon>
        <taxon>Acanthaster</taxon>
    </lineage>
</organism>
<dbReference type="SMART" id="SM00155">
    <property type="entry name" value="PLDc"/>
    <property type="match status" value="2"/>
</dbReference>
<dbReference type="Gene3D" id="3.30.870.10">
    <property type="entry name" value="Endonuclease Chain A"/>
    <property type="match status" value="2"/>
</dbReference>
<dbReference type="GeneID" id="110988369"/>
<evidence type="ECO:0000313" key="4">
    <source>
        <dbReference type="Proteomes" id="UP000694845"/>
    </source>
</evidence>
<keyword evidence="2" id="KW-0472">Membrane</keyword>
<comment type="similarity">
    <text evidence="1">Belongs to the phospholipase D family.</text>
</comment>
<dbReference type="PANTHER" id="PTHR10185:SF17">
    <property type="entry name" value="GM01519P-RELATED"/>
    <property type="match status" value="1"/>
</dbReference>
<sequence>MKLYREEDDMQSSMERTETDTCRKVMIFLVIVQILVAVIVTFTFLGIGASRPEPDHWEKCTDNCSIVLAESIPANLTFPPGSPSHVSTFDTWMNLINMATKSIDIASYYWTLNGKDVYVDPTDKQGEEIFKGLMNAGTKRGIAIRIAQNKPSEYLPNNDTQSLQKAGAAQVRSLDFDALIGSGILHTKMWVVDRKHVFIGSPNMDWRALTQVKELGVAFFNCSCVAKDAAKLFEVYWTLGKPGARVPTHWPTNYSTPYNKMAPMQIKANGTDTDVYLSSSPPQFCSDGRTNDIDAILDVMDNAERFIHVAVMEYYPFLAFSDPQKFWSVIDDKLRSAAFNRGIAVRLLASSWNHTNPDMFGFLQSLAVLNNTSKMDIEVKIFKVPSTPAQAQIPYARVNHNKYMVTDKQAYIGTSNWSKDYFTVTGGVGSVINDTSLPLPGNVGENDGKSLRKQLADVFERDWNSQYAFFLAQETK</sequence>
<evidence type="ECO:0000256" key="2">
    <source>
        <dbReference type="SAM" id="Phobius"/>
    </source>
</evidence>
<evidence type="ECO:0000259" key="3">
    <source>
        <dbReference type="PROSITE" id="PS50035"/>
    </source>
</evidence>
<keyword evidence="2" id="KW-0812">Transmembrane</keyword>
<dbReference type="Pfam" id="PF13918">
    <property type="entry name" value="PLDc_3"/>
    <property type="match status" value="1"/>
</dbReference>
<dbReference type="PROSITE" id="PS50035">
    <property type="entry name" value="PLD"/>
    <property type="match status" value="2"/>
</dbReference>
<feature type="transmembrane region" description="Helical" evidence="2">
    <location>
        <begin position="25"/>
        <end position="47"/>
    </location>
</feature>
<dbReference type="KEGG" id="aplc:110988369"/>
<dbReference type="PANTHER" id="PTHR10185">
    <property type="entry name" value="PHOSPHOLIPASE D - RELATED"/>
    <property type="match status" value="1"/>
</dbReference>
<keyword evidence="2" id="KW-1133">Transmembrane helix</keyword>
<feature type="domain" description="PLD phosphodiesterase" evidence="3">
    <location>
        <begin position="395"/>
        <end position="421"/>
    </location>
</feature>
<name>A0A8B7ZRI6_ACAPL</name>
<dbReference type="RefSeq" id="XP_022107489.1">
    <property type="nucleotide sequence ID" value="XM_022251797.1"/>
</dbReference>
<dbReference type="GO" id="GO:0003824">
    <property type="term" value="F:catalytic activity"/>
    <property type="evidence" value="ECO:0007669"/>
    <property type="project" value="InterPro"/>
</dbReference>
<dbReference type="SUPFAM" id="SSF56024">
    <property type="entry name" value="Phospholipase D/nuclease"/>
    <property type="match status" value="2"/>
</dbReference>
<dbReference type="Pfam" id="PF00614">
    <property type="entry name" value="PLDc"/>
    <property type="match status" value="1"/>
</dbReference>
<dbReference type="CDD" id="cd09106">
    <property type="entry name" value="PLDc_vPLD3_4_5_like_1"/>
    <property type="match status" value="1"/>
</dbReference>
<reference evidence="5 6" key="1">
    <citation type="submission" date="2025-04" db="UniProtKB">
        <authorList>
            <consortium name="RefSeq"/>
        </authorList>
    </citation>
    <scope>IDENTIFICATION</scope>
</reference>
<dbReference type="Proteomes" id="UP000694845">
    <property type="component" value="Unplaced"/>
</dbReference>